<gene>
    <name evidence="6" type="ORF">CPB83DRAFT_872246</name>
</gene>
<evidence type="ECO:0000313" key="7">
    <source>
        <dbReference type="Proteomes" id="UP000807306"/>
    </source>
</evidence>
<keyword evidence="1" id="KW-0479">Metal-binding</keyword>
<evidence type="ECO:0000259" key="5">
    <source>
        <dbReference type="PROSITE" id="PS50865"/>
    </source>
</evidence>
<dbReference type="AlphaFoldDB" id="A0A9P6EUT8"/>
<dbReference type="Gene3D" id="6.10.140.2220">
    <property type="match status" value="1"/>
</dbReference>
<evidence type="ECO:0000256" key="1">
    <source>
        <dbReference type="ARBA" id="ARBA00022723"/>
    </source>
</evidence>
<keyword evidence="3" id="KW-0862">Zinc</keyword>
<proteinExistence type="predicted"/>
<evidence type="ECO:0000313" key="6">
    <source>
        <dbReference type="EMBL" id="KAF9535243.1"/>
    </source>
</evidence>
<keyword evidence="7" id="KW-1185">Reference proteome</keyword>
<comment type="caution">
    <text evidence="6">The sequence shown here is derived from an EMBL/GenBank/DDBJ whole genome shotgun (WGS) entry which is preliminary data.</text>
</comment>
<evidence type="ECO:0000256" key="3">
    <source>
        <dbReference type="ARBA" id="ARBA00022833"/>
    </source>
</evidence>
<feature type="domain" description="MYND-type" evidence="5">
    <location>
        <begin position="23"/>
        <end position="61"/>
    </location>
</feature>
<organism evidence="6 7">
    <name type="scientific">Crepidotus variabilis</name>
    <dbReference type="NCBI Taxonomy" id="179855"/>
    <lineage>
        <taxon>Eukaryota</taxon>
        <taxon>Fungi</taxon>
        <taxon>Dikarya</taxon>
        <taxon>Basidiomycota</taxon>
        <taxon>Agaricomycotina</taxon>
        <taxon>Agaricomycetes</taxon>
        <taxon>Agaricomycetidae</taxon>
        <taxon>Agaricales</taxon>
        <taxon>Agaricineae</taxon>
        <taxon>Crepidotaceae</taxon>
        <taxon>Crepidotus</taxon>
    </lineage>
</organism>
<dbReference type="SUPFAM" id="SSF144232">
    <property type="entry name" value="HIT/MYND zinc finger-like"/>
    <property type="match status" value="1"/>
</dbReference>
<sequence>MRPILLFATFTMEKTTLKIHCNLNSCTSSDNSDLRCSNCKVVRYCRQEHQTADWPNHKAICNKIKRSRRKTEEEETASPDGFMSSMNPFEISVGYFWGIHETRPYMRARMDLVTQLLQVNTLVSVASCLEHLRDMLRLCRGDNLGVRDIIPGLYLRLNRDQECYDFLKCLSFLNLKNEDVIKGIEVFKSRFECAHAIAVVLLKLRMLLDPRDVLASSVYNTEKLNYDTVRVVQDSLATRSPIWSARPELLAQEGLAERIKLLETQLDALFKYIDRSNKWFWKALLEYEKYLAVPVSAYSSGSREEMVLLIHHSRSWIETEGAIKWVREKIQ</sequence>
<dbReference type="PROSITE" id="PS50865">
    <property type="entry name" value="ZF_MYND_2"/>
    <property type="match status" value="1"/>
</dbReference>
<protein>
    <recommendedName>
        <fullName evidence="5">MYND-type domain-containing protein</fullName>
    </recommendedName>
</protein>
<dbReference type="EMBL" id="MU157824">
    <property type="protein sequence ID" value="KAF9535243.1"/>
    <property type="molecule type" value="Genomic_DNA"/>
</dbReference>
<evidence type="ECO:0000256" key="4">
    <source>
        <dbReference type="PROSITE-ProRule" id="PRU00134"/>
    </source>
</evidence>
<keyword evidence="2 4" id="KW-0863">Zinc-finger</keyword>
<dbReference type="OrthoDB" id="2880862at2759"/>
<dbReference type="Pfam" id="PF01753">
    <property type="entry name" value="zf-MYND"/>
    <property type="match status" value="1"/>
</dbReference>
<evidence type="ECO:0000256" key="2">
    <source>
        <dbReference type="ARBA" id="ARBA00022771"/>
    </source>
</evidence>
<dbReference type="Proteomes" id="UP000807306">
    <property type="component" value="Unassembled WGS sequence"/>
</dbReference>
<dbReference type="GO" id="GO:0008270">
    <property type="term" value="F:zinc ion binding"/>
    <property type="evidence" value="ECO:0007669"/>
    <property type="project" value="UniProtKB-KW"/>
</dbReference>
<accession>A0A9P6EUT8</accession>
<dbReference type="InterPro" id="IPR002893">
    <property type="entry name" value="Znf_MYND"/>
</dbReference>
<reference evidence="6" key="1">
    <citation type="submission" date="2020-11" db="EMBL/GenBank/DDBJ databases">
        <authorList>
            <consortium name="DOE Joint Genome Institute"/>
            <person name="Ahrendt S."/>
            <person name="Riley R."/>
            <person name="Andreopoulos W."/>
            <person name="Labutti K."/>
            <person name="Pangilinan J."/>
            <person name="Ruiz-Duenas F.J."/>
            <person name="Barrasa J.M."/>
            <person name="Sanchez-Garcia M."/>
            <person name="Camarero S."/>
            <person name="Miyauchi S."/>
            <person name="Serrano A."/>
            <person name="Linde D."/>
            <person name="Babiker R."/>
            <person name="Drula E."/>
            <person name="Ayuso-Fernandez I."/>
            <person name="Pacheco R."/>
            <person name="Padilla G."/>
            <person name="Ferreira P."/>
            <person name="Barriuso J."/>
            <person name="Kellner H."/>
            <person name="Castanera R."/>
            <person name="Alfaro M."/>
            <person name="Ramirez L."/>
            <person name="Pisabarro A.G."/>
            <person name="Kuo A."/>
            <person name="Tritt A."/>
            <person name="Lipzen A."/>
            <person name="He G."/>
            <person name="Yan M."/>
            <person name="Ng V."/>
            <person name="Cullen D."/>
            <person name="Martin F."/>
            <person name="Rosso M.-N."/>
            <person name="Henrissat B."/>
            <person name="Hibbett D."/>
            <person name="Martinez A.T."/>
            <person name="Grigoriev I.V."/>
        </authorList>
    </citation>
    <scope>NUCLEOTIDE SEQUENCE</scope>
    <source>
        <strain evidence="6">CBS 506.95</strain>
    </source>
</reference>
<name>A0A9P6EUT8_9AGAR</name>